<evidence type="ECO:0000313" key="1">
    <source>
        <dbReference type="EMBL" id="CDX50867.1"/>
    </source>
</evidence>
<gene>
    <name evidence="1" type="ORF">MPL1032_130012</name>
</gene>
<evidence type="ECO:0000313" key="2">
    <source>
        <dbReference type="Proteomes" id="UP000182888"/>
    </source>
</evidence>
<dbReference type="Proteomes" id="UP000182888">
    <property type="component" value="Unassembled WGS sequence"/>
</dbReference>
<sequence>MRDVESNAAEMRRFRFKALERVELLRLAMRHRPAESFQRFGADMVLDAFGVDARRLGADAKRAQEGLHRLVADTAFLGDLAASLGQEHAAIGFSRHQPVGAEPGQHLRHRRLRHAKPRGDINLSRFVAVLDQVGDELDIVLDQRAAARFTRLPESFRMDLGIGKRLFASNRFVPKRQYALLLA</sequence>
<dbReference type="AlphaFoldDB" id="A0A0K2VQU5"/>
<dbReference type="EMBL" id="CCND01000005">
    <property type="protein sequence ID" value="CDX50867.1"/>
    <property type="molecule type" value="Genomic_DNA"/>
</dbReference>
<name>A0A0K2VQU5_MESPL</name>
<accession>A0A0K2VQU5</accession>
<protein>
    <submittedName>
        <fullName evidence="1">Uncharacterized protein</fullName>
    </submittedName>
</protein>
<reference evidence="2" key="1">
    <citation type="submission" date="2014-08" db="EMBL/GenBank/DDBJ databases">
        <authorList>
            <person name="Edwards T."/>
        </authorList>
    </citation>
    <scope>NUCLEOTIDE SEQUENCE [LARGE SCALE GENOMIC DNA]</scope>
</reference>
<organism evidence="1 2">
    <name type="scientific">Mesorhizobium plurifarium</name>
    <dbReference type="NCBI Taxonomy" id="69974"/>
    <lineage>
        <taxon>Bacteria</taxon>
        <taxon>Pseudomonadati</taxon>
        <taxon>Pseudomonadota</taxon>
        <taxon>Alphaproteobacteria</taxon>
        <taxon>Hyphomicrobiales</taxon>
        <taxon>Phyllobacteriaceae</taxon>
        <taxon>Mesorhizobium</taxon>
    </lineage>
</organism>
<proteinExistence type="predicted"/>